<feature type="domain" description="PWWP" evidence="3">
    <location>
        <begin position="38"/>
        <end position="54"/>
    </location>
</feature>
<dbReference type="Proteomes" id="UP000294530">
    <property type="component" value="Unassembled WGS sequence"/>
</dbReference>
<keyword evidence="5" id="KW-1185">Reference proteome</keyword>
<evidence type="ECO:0000259" key="3">
    <source>
        <dbReference type="PROSITE" id="PS50812"/>
    </source>
</evidence>
<protein>
    <recommendedName>
        <fullName evidence="6">Myb-like, SWIRM and MPN domain-containing protein 1</fullName>
    </recommendedName>
</protein>
<dbReference type="Pfam" id="PF01398">
    <property type="entry name" value="JAB"/>
    <property type="match status" value="1"/>
</dbReference>
<dbReference type="KEGG" id="blac:94346095"/>
<dbReference type="InterPro" id="IPR000313">
    <property type="entry name" value="PWWP_dom"/>
</dbReference>
<dbReference type="PROSITE" id="PS50249">
    <property type="entry name" value="MPN"/>
    <property type="match status" value="1"/>
</dbReference>
<dbReference type="GeneID" id="94346095"/>
<name>A0A976IKX9_BRELC</name>
<dbReference type="InterPro" id="IPR000555">
    <property type="entry name" value="JAMM/MPN+_dom"/>
</dbReference>
<dbReference type="Pfam" id="PF00855">
    <property type="entry name" value="PWWP"/>
    <property type="match status" value="1"/>
</dbReference>
<gene>
    <name evidence="4" type="ORF">CCR75_002327</name>
</gene>
<dbReference type="Gene3D" id="2.30.30.140">
    <property type="match status" value="1"/>
</dbReference>
<feature type="region of interest" description="Disordered" evidence="1">
    <location>
        <begin position="190"/>
        <end position="215"/>
    </location>
</feature>
<dbReference type="PANTHER" id="PTHR10410">
    <property type="entry name" value="EUKARYOTIC TRANSLATION INITIATION FACTOR 3 -RELATED"/>
    <property type="match status" value="1"/>
</dbReference>
<dbReference type="InterPro" id="IPR050242">
    <property type="entry name" value="JAMM_MPN+_peptidase_M67A"/>
</dbReference>
<dbReference type="CDD" id="cd08067">
    <property type="entry name" value="MPN_2A_DUB"/>
    <property type="match status" value="1"/>
</dbReference>
<sequence length="1349" mass="151524">MVAPGSRKPLASRLDAASRERLNARYEALTHVEEKFRNFDIVWAKVQGFPWWPGVLFLSWDVVRQAGIRTDPKIVASLKVPPPRKFPIIGAASGKEKVAFRVKRHCLIMFLDKFNFSLLELDPSNVASYTAHYHLYEQAVLNSKNSKYAKKKAEFRRALVKATQLLHMGNEYTTDDLELLKKSGEADKKRRKNGDVLLTEEQKHPSSEKARYDQDAARSAVFNSAKEKQATKVVDLGRISPNKTIKSTITTRKENVAEMISVEAEEIEGVDFQLIEPEQNVETKDFQLQDQKPCAVEVERHADIVSRSPSPIDLTSALESGEKALPTKSIKLVKTSSRLQKKKIDIDASIANVMINSATHVSLEEEDSMSNELSKDKNRQISNKNRSIMKDEEIESVVMTPLSSIWTTGFSSDFLAGSEVQMQLKYKQDFVWDDEVFTDEPSIADREKAAAERQQEKEKSAAYIKTGRDRSLGKRQSRSVQQSQIRQNLMTGNLDPHTMVQCATYRPRDYVEDLNSRSRGGAVLSSPFQVVIHPDAVFVADLHAHLATCEVIGFLGGKWDESSKTLYIQAAFPCRSLEIEGDDGSTDVEMDPGSEIELRTIIENAHLEVVGWYHSHPAFAPDPSIRDIENQTSYQQLFQRPYASKDEDSASKPLEPFVGLIVGTYDTRRSSPVSLFRYFHTRGEKVSGGARREIYMPYEFIPARRHFRTVLKDEQRERRQLYPMYCSVLKHFQLELSATKLQPPTDIKALPEQIKTVGSSPFLVNAHRPVRKRKQSSDTAGGHFVKKAKARRPTLSSSAVKSRTFLTSRDLNQHHPAADEGILTAKSEAKIVNKSTNLSIEEIHCDVSCPGTDKIKVEIVSSDCAQDISIHTETARIDPNQADLQESKKFADNLTFQAGTALKNVCNKRIQILKESSNGSGGNEYCQKNANLAQCKTLSQSITSRAGSDVKHAAIKPNAMAGLTPIHRSVLQHLPATSSGVKSRSLSPICNAVYSRKRFRKPLKTTKNRNRSYSPNCDGPPLSRSFNPLNIASWSFYGGSKPQKPKMSSGWNINKVTLDSTCSGLAQSDNVCLEGAQCTFTEGKNGISVNSSASTKGLVDNITACPRTRENDDNIVQEVQRALTILVEQVLGRNVISDATPAVARTHIKTFMPKMPMNRVSSVEPKLALNTQKMATDEGERKRNAGLQAYPLLCGSNREREDIQTSLERMIGHLSMLKCFKVLVLHEAENKVARPKRESKHIDVDFEIGQDNSHLAQKHLTALRTKYGRGVSACTEQVITLVKYYRNFERRTELNEIWKSRITKWKKIEISLSEYVRFLNISAALRQDFIKDLISYLRESWAATKARKI</sequence>
<evidence type="ECO:0000313" key="4">
    <source>
        <dbReference type="EMBL" id="TDH73657.1"/>
    </source>
</evidence>
<feature type="domain" description="MPN" evidence="2">
    <location>
        <begin position="530"/>
        <end position="663"/>
    </location>
</feature>
<dbReference type="RefSeq" id="XP_067823155.1">
    <property type="nucleotide sequence ID" value="XM_067960424.1"/>
</dbReference>
<dbReference type="GO" id="GO:0008237">
    <property type="term" value="F:metallopeptidase activity"/>
    <property type="evidence" value="ECO:0007669"/>
    <property type="project" value="InterPro"/>
</dbReference>
<dbReference type="InterPro" id="IPR037518">
    <property type="entry name" value="MPN"/>
</dbReference>
<dbReference type="OrthoDB" id="118550at2759"/>
<evidence type="ECO:0000256" key="1">
    <source>
        <dbReference type="SAM" id="MobiDB-lite"/>
    </source>
</evidence>
<dbReference type="PROSITE" id="PS50812">
    <property type="entry name" value="PWWP"/>
    <property type="match status" value="1"/>
</dbReference>
<dbReference type="SMART" id="SM00232">
    <property type="entry name" value="JAB_MPN"/>
    <property type="match status" value="1"/>
</dbReference>
<evidence type="ECO:0000313" key="5">
    <source>
        <dbReference type="Proteomes" id="UP000294530"/>
    </source>
</evidence>
<evidence type="ECO:0008006" key="6">
    <source>
        <dbReference type="Google" id="ProtNLM"/>
    </source>
</evidence>
<dbReference type="Gene3D" id="3.40.140.10">
    <property type="entry name" value="Cytidine Deaminase, domain 2"/>
    <property type="match status" value="1"/>
</dbReference>
<dbReference type="EMBL" id="SHOA02000001">
    <property type="protein sequence ID" value="TDH73657.1"/>
    <property type="molecule type" value="Genomic_DNA"/>
</dbReference>
<dbReference type="CDD" id="cd05162">
    <property type="entry name" value="PWWP"/>
    <property type="match status" value="1"/>
</dbReference>
<dbReference type="SUPFAM" id="SSF63748">
    <property type="entry name" value="Tudor/PWWP/MBT"/>
    <property type="match status" value="1"/>
</dbReference>
<organism evidence="4 5">
    <name type="scientific">Bremia lactucae</name>
    <name type="common">Lettuce downy mildew</name>
    <dbReference type="NCBI Taxonomy" id="4779"/>
    <lineage>
        <taxon>Eukaryota</taxon>
        <taxon>Sar</taxon>
        <taxon>Stramenopiles</taxon>
        <taxon>Oomycota</taxon>
        <taxon>Peronosporomycetes</taxon>
        <taxon>Peronosporales</taxon>
        <taxon>Peronosporaceae</taxon>
        <taxon>Bremia</taxon>
    </lineage>
</organism>
<accession>A0A976IKX9</accession>
<evidence type="ECO:0000259" key="2">
    <source>
        <dbReference type="PROSITE" id="PS50249"/>
    </source>
</evidence>
<dbReference type="SMART" id="SM00293">
    <property type="entry name" value="PWWP"/>
    <property type="match status" value="1"/>
</dbReference>
<proteinExistence type="predicted"/>
<feature type="region of interest" description="Disordered" evidence="1">
    <location>
        <begin position="769"/>
        <end position="793"/>
    </location>
</feature>
<comment type="caution">
    <text evidence="4">The sequence shown here is derived from an EMBL/GenBank/DDBJ whole genome shotgun (WGS) entry which is preliminary data.</text>
</comment>
<dbReference type="SUPFAM" id="SSF102712">
    <property type="entry name" value="JAB1/MPN domain"/>
    <property type="match status" value="1"/>
</dbReference>
<reference evidence="4 5" key="1">
    <citation type="journal article" date="2021" name="Genome Biol.">
        <title>AFLAP: assembly-free linkage analysis pipeline using k-mers from genome sequencing data.</title>
        <authorList>
            <person name="Fletcher K."/>
            <person name="Zhang L."/>
            <person name="Gil J."/>
            <person name="Han R."/>
            <person name="Cavanaugh K."/>
            <person name="Michelmore R."/>
        </authorList>
    </citation>
    <scope>NUCLEOTIDE SEQUENCE [LARGE SCALE GENOMIC DNA]</scope>
    <source>
        <strain evidence="4 5">SF5</strain>
    </source>
</reference>
<feature type="compositionally biased region" description="Basic and acidic residues" evidence="1">
    <location>
        <begin position="200"/>
        <end position="215"/>
    </location>
</feature>